<evidence type="ECO:0000256" key="3">
    <source>
        <dbReference type="SAM" id="SignalP"/>
    </source>
</evidence>
<dbReference type="GO" id="GO:0008289">
    <property type="term" value="F:lipid binding"/>
    <property type="evidence" value="ECO:0007669"/>
    <property type="project" value="UniProtKB-KW"/>
</dbReference>
<dbReference type="SUPFAM" id="SSF47699">
    <property type="entry name" value="Bifunctional inhibitor/lipid-transfer protein/seed storage 2S albumin"/>
    <property type="match status" value="1"/>
</dbReference>
<name>A0AAD4NZC2_PERFH</name>
<evidence type="ECO:0000313" key="6">
    <source>
        <dbReference type="Proteomes" id="UP001190926"/>
    </source>
</evidence>
<evidence type="ECO:0000256" key="1">
    <source>
        <dbReference type="ARBA" id="ARBA00022448"/>
    </source>
</evidence>
<feature type="chain" id="PRO_5042089537" description="Bifunctional inhibitor/plant lipid transfer protein/seed storage helical domain-containing protein" evidence="3">
    <location>
        <begin position="27"/>
        <end position="94"/>
    </location>
</feature>
<feature type="signal peptide" evidence="3">
    <location>
        <begin position="1"/>
        <end position="26"/>
    </location>
</feature>
<dbReference type="Proteomes" id="UP001190926">
    <property type="component" value="Unassembled WGS sequence"/>
</dbReference>
<comment type="caution">
    <text evidence="5">The sequence shown here is derived from an EMBL/GenBank/DDBJ whole genome shotgun (WGS) entry which is preliminary data.</text>
</comment>
<evidence type="ECO:0000259" key="4">
    <source>
        <dbReference type="SMART" id="SM00499"/>
    </source>
</evidence>
<organism evidence="5 6">
    <name type="scientific">Perilla frutescens var. hirtella</name>
    <name type="common">Perilla citriodora</name>
    <name type="synonym">Perilla setoyensis</name>
    <dbReference type="NCBI Taxonomy" id="608512"/>
    <lineage>
        <taxon>Eukaryota</taxon>
        <taxon>Viridiplantae</taxon>
        <taxon>Streptophyta</taxon>
        <taxon>Embryophyta</taxon>
        <taxon>Tracheophyta</taxon>
        <taxon>Spermatophyta</taxon>
        <taxon>Magnoliopsida</taxon>
        <taxon>eudicotyledons</taxon>
        <taxon>Gunneridae</taxon>
        <taxon>Pentapetalae</taxon>
        <taxon>asterids</taxon>
        <taxon>lamiids</taxon>
        <taxon>Lamiales</taxon>
        <taxon>Lamiaceae</taxon>
        <taxon>Nepetoideae</taxon>
        <taxon>Elsholtzieae</taxon>
        <taxon>Perilla</taxon>
    </lineage>
</organism>
<sequence>MMMKKSVAALWVVVMLVVMAAEVHEAADCNPTALLPCLGAISGGQEPSNDCCSKLKEQQPCFCQYIKNPAFKPYIDSPNARKVAASCNVTIPTC</sequence>
<dbReference type="Gene3D" id="1.10.110.10">
    <property type="entry name" value="Plant lipid-transfer and hydrophobic proteins"/>
    <property type="match status" value="1"/>
</dbReference>
<dbReference type="CDD" id="cd01959">
    <property type="entry name" value="nsLTP2"/>
    <property type="match status" value="1"/>
</dbReference>
<dbReference type="InterPro" id="IPR036312">
    <property type="entry name" value="Bifun_inhib/LTP/seed_sf"/>
</dbReference>
<protein>
    <recommendedName>
        <fullName evidence="4">Bifunctional inhibitor/plant lipid transfer protein/seed storage helical domain-containing protein</fullName>
    </recommendedName>
</protein>
<keyword evidence="2" id="KW-0446">Lipid-binding</keyword>
<keyword evidence="6" id="KW-1185">Reference proteome</keyword>
<keyword evidence="3" id="KW-0732">Signal</keyword>
<dbReference type="InterPro" id="IPR033872">
    <property type="entry name" value="nsLTP2"/>
</dbReference>
<dbReference type="AlphaFoldDB" id="A0AAD4NZC2"/>
<feature type="domain" description="Bifunctional inhibitor/plant lipid transfer protein/seed storage helical" evidence="4">
    <location>
        <begin position="29"/>
        <end position="94"/>
    </location>
</feature>
<dbReference type="EMBL" id="SDAM02003290">
    <property type="protein sequence ID" value="KAH6820764.1"/>
    <property type="molecule type" value="Genomic_DNA"/>
</dbReference>
<dbReference type="Pfam" id="PF00234">
    <property type="entry name" value="Tryp_alpha_amyl"/>
    <property type="match status" value="1"/>
</dbReference>
<dbReference type="SMART" id="SM00499">
    <property type="entry name" value="AAI"/>
    <property type="match status" value="1"/>
</dbReference>
<dbReference type="PANTHER" id="PTHR33214:SF69">
    <property type="entry name" value="BIFUNCTIONAL INHIBITOR_LIPID-TRANSFER PROTEIN_SEED STORAGE 2S ALBUMIN SUPERFAMILY PROTEIN"/>
    <property type="match status" value="1"/>
</dbReference>
<dbReference type="GO" id="GO:0006869">
    <property type="term" value="P:lipid transport"/>
    <property type="evidence" value="ECO:0007669"/>
    <property type="project" value="InterPro"/>
</dbReference>
<evidence type="ECO:0000313" key="5">
    <source>
        <dbReference type="EMBL" id="KAH6820764.1"/>
    </source>
</evidence>
<proteinExistence type="predicted"/>
<evidence type="ECO:0000256" key="2">
    <source>
        <dbReference type="ARBA" id="ARBA00023121"/>
    </source>
</evidence>
<keyword evidence="1" id="KW-0813">Transport</keyword>
<accession>A0AAD4NZC2</accession>
<gene>
    <name evidence="5" type="ORF">C2S53_017517</name>
</gene>
<reference evidence="5 6" key="1">
    <citation type="journal article" date="2021" name="Nat. Commun.">
        <title>Incipient diploidization of the medicinal plant Perilla within 10,000 years.</title>
        <authorList>
            <person name="Zhang Y."/>
            <person name="Shen Q."/>
            <person name="Leng L."/>
            <person name="Zhang D."/>
            <person name="Chen S."/>
            <person name="Shi Y."/>
            <person name="Ning Z."/>
            <person name="Chen S."/>
        </authorList>
    </citation>
    <scope>NUCLEOTIDE SEQUENCE [LARGE SCALE GENOMIC DNA]</scope>
    <source>
        <strain evidence="6">cv. PC099</strain>
    </source>
</reference>
<dbReference type="InterPro" id="IPR016140">
    <property type="entry name" value="Bifunc_inhib/LTP/seed_store"/>
</dbReference>
<dbReference type="PANTHER" id="PTHR33214">
    <property type="entry name" value="BIFUNCTIONAL INHIBITOR/LIPID-TRANSFER PROTEIN/SEED STORAGE 2S ALBUMIN SUPERFAMILY PROTEIN"/>
    <property type="match status" value="1"/>
</dbReference>